<accession>A0A8T2SHP0</accession>
<dbReference type="PANTHER" id="PTHR36703">
    <property type="entry name" value="TRIACYLGLYCEROL LIPASE-LIKE PROTEIN"/>
    <property type="match status" value="1"/>
</dbReference>
<name>A0A8T2SHP0_CERRI</name>
<gene>
    <name evidence="3" type="ORF">KP509_20G024600</name>
</gene>
<evidence type="ECO:0000256" key="2">
    <source>
        <dbReference type="SAM" id="Phobius"/>
    </source>
</evidence>
<evidence type="ECO:0000313" key="4">
    <source>
        <dbReference type="Proteomes" id="UP000825935"/>
    </source>
</evidence>
<keyword evidence="2" id="KW-0472">Membrane</keyword>
<proteinExistence type="predicted"/>
<dbReference type="OrthoDB" id="1934526at2759"/>
<dbReference type="Proteomes" id="UP000825935">
    <property type="component" value="Chromosome 20"/>
</dbReference>
<sequence>MQTFSKKVTSRITSGANAVSDTYFSIKTDATYIVFLSFQDVFERHKVVLTLAASLASAGAAWAGYTARQIHQKRVEARLDTIEKMTRTTDFARTTGVSYIACAATAGTTLVIGYGLGWRGGRSHMIKKLQKQQKKLLAPKKSTLSRFKTSFRLRNTGTVDMKETSAPTKEPSNEAAKSIP</sequence>
<feature type="region of interest" description="Disordered" evidence="1">
    <location>
        <begin position="154"/>
        <end position="180"/>
    </location>
</feature>
<dbReference type="PANTHER" id="PTHR36703:SF1">
    <property type="entry name" value="TRIACYLGLYCEROL LIPASE-LIKE PROTEIN"/>
    <property type="match status" value="1"/>
</dbReference>
<evidence type="ECO:0000313" key="3">
    <source>
        <dbReference type="EMBL" id="KAH7331288.1"/>
    </source>
</evidence>
<dbReference type="AlphaFoldDB" id="A0A8T2SHP0"/>
<organism evidence="3 4">
    <name type="scientific">Ceratopteris richardii</name>
    <name type="common">Triangle waterfern</name>
    <dbReference type="NCBI Taxonomy" id="49495"/>
    <lineage>
        <taxon>Eukaryota</taxon>
        <taxon>Viridiplantae</taxon>
        <taxon>Streptophyta</taxon>
        <taxon>Embryophyta</taxon>
        <taxon>Tracheophyta</taxon>
        <taxon>Polypodiopsida</taxon>
        <taxon>Polypodiidae</taxon>
        <taxon>Polypodiales</taxon>
        <taxon>Pteridineae</taxon>
        <taxon>Pteridaceae</taxon>
        <taxon>Parkerioideae</taxon>
        <taxon>Ceratopteris</taxon>
    </lineage>
</organism>
<keyword evidence="2" id="KW-1133">Transmembrane helix</keyword>
<reference evidence="3" key="1">
    <citation type="submission" date="2021-08" db="EMBL/GenBank/DDBJ databases">
        <title>WGS assembly of Ceratopteris richardii.</title>
        <authorList>
            <person name="Marchant D.B."/>
            <person name="Chen G."/>
            <person name="Jenkins J."/>
            <person name="Shu S."/>
            <person name="Leebens-Mack J."/>
            <person name="Grimwood J."/>
            <person name="Schmutz J."/>
            <person name="Soltis P."/>
            <person name="Soltis D."/>
            <person name="Chen Z.-H."/>
        </authorList>
    </citation>
    <scope>NUCLEOTIDE SEQUENCE</scope>
    <source>
        <strain evidence="3">Whitten #5841</strain>
        <tissue evidence="3">Leaf</tissue>
    </source>
</reference>
<dbReference type="OMA" id="ATHDIFF"/>
<evidence type="ECO:0000256" key="1">
    <source>
        <dbReference type="SAM" id="MobiDB-lite"/>
    </source>
</evidence>
<keyword evidence="2" id="KW-0812">Transmembrane</keyword>
<dbReference type="EMBL" id="CM035425">
    <property type="protein sequence ID" value="KAH7331288.1"/>
    <property type="molecule type" value="Genomic_DNA"/>
</dbReference>
<keyword evidence="4" id="KW-1185">Reference proteome</keyword>
<protein>
    <submittedName>
        <fullName evidence="3">Uncharacterized protein</fullName>
    </submittedName>
</protein>
<comment type="caution">
    <text evidence="3">The sequence shown here is derived from an EMBL/GenBank/DDBJ whole genome shotgun (WGS) entry which is preliminary data.</text>
</comment>
<feature type="transmembrane region" description="Helical" evidence="2">
    <location>
        <begin position="97"/>
        <end position="118"/>
    </location>
</feature>